<keyword evidence="4" id="KW-1185">Reference proteome</keyword>
<organism evidence="2">
    <name type="scientific">Glycine max</name>
    <name type="common">Soybean</name>
    <name type="synonym">Glycine hispida</name>
    <dbReference type="NCBI Taxonomy" id="3847"/>
    <lineage>
        <taxon>Eukaryota</taxon>
        <taxon>Viridiplantae</taxon>
        <taxon>Streptophyta</taxon>
        <taxon>Embryophyta</taxon>
        <taxon>Tracheophyta</taxon>
        <taxon>Spermatophyta</taxon>
        <taxon>Magnoliopsida</taxon>
        <taxon>eudicotyledons</taxon>
        <taxon>Gunneridae</taxon>
        <taxon>Pentapetalae</taxon>
        <taxon>rosids</taxon>
        <taxon>fabids</taxon>
        <taxon>Fabales</taxon>
        <taxon>Fabaceae</taxon>
        <taxon>Papilionoideae</taxon>
        <taxon>50 kb inversion clade</taxon>
        <taxon>NPAAA clade</taxon>
        <taxon>indigoferoid/millettioid clade</taxon>
        <taxon>Phaseoleae</taxon>
        <taxon>Glycine</taxon>
        <taxon>Glycine subgen. Soja</taxon>
    </lineage>
</organism>
<dbReference type="PaxDb" id="3847-GLYMA08G42310.1"/>
<evidence type="ECO:0000313" key="3">
    <source>
        <dbReference type="EnsemblPlants" id="KRH46071"/>
    </source>
</evidence>
<evidence type="ECO:0000313" key="2">
    <source>
        <dbReference type="EMBL" id="KRH46071.1"/>
    </source>
</evidence>
<keyword evidence="1" id="KW-0472">Membrane</keyword>
<sequence length="51" mass="6160">MSSTQNFSLDRILPFVYFPSSYTFLCHIYFQGHFTPKLNLFIQTLIFFKIF</sequence>
<evidence type="ECO:0000313" key="4">
    <source>
        <dbReference type="Proteomes" id="UP000008827"/>
    </source>
</evidence>
<reference evidence="2 3" key="1">
    <citation type="journal article" date="2010" name="Nature">
        <title>Genome sequence of the palaeopolyploid soybean.</title>
        <authorList>
            <person name="Schmutz J."/>
            <person name="Cannon S.B."/>
            <person name="Schlueter J."/>
            <person name="Ma J."/>
            <person name="Mitros T."/>
            <person name="Nelson W."/>
            <person name="Hyten D.L."/>
            <person name="Song Q."/>
            <person name="Thelen J.J."/>
            <person name="Cheng J."/>
            <person name="Xu D."/>
            <person name="Hellsten U."/>
            <person name="May G.D."/>
            <person name="Yu Y."/>
            <person name="Sakurai T."/>
            <person name="Umezawa T."/>
            <person name="Bhattacharyya M.K."/>
            <person name="Sandhu D."/>
            <person name="Valliyodan B."/>
            <person name="Lindquist E."/>
            <person name="Peto M."/>
            <person name="Grant D."/>
            <person name="Shu S."/>
            <person name="Goodstein D."/>
            <person name="Barry K."/>
            <person name="Futrell-Griggs M."/>
            <person name="Abernathy B."/>
            <person name="Du J."/>
            <person name="Tian Z."/>
            <person name="Zhu L."/>
            <person name="Gill N."/>
            <person name="Joshi T."/>
            <person name="Libault M."/>
            <person name="Sethuraman A."/>
            <person name="Zhang X.-C."/>
            <person name="Shinozaki K."/>
            <person name="Nguyen H.T."/>
            <person name="Wing R.A."/>
            <person name="Cregan P."/>
            <person name="Specht J."/>
            <person name="Grimwood J."/>
            <person name="Rokhsar D."/>
            <person name="Stacey G."/>
            <person name="Shoemaker R.C."/>
            <person name="Jackson S.A."/>
        </authorList>
    </citation>
    <scope>NUCLEOTIDE SEQUENCE</scope>
    <source>
        <strain evidence="3">cv. Williams 82</strain>
        <tissue evidence="2">Callus</tissue>
    </source>
</reference>
<dbReference type="EnsemblPlants" id="KRH46071">
    <property type="protein sequence ID" value="KRH46071"/>
    <property type="gene ID" value="GLYMA_08G310200"/>
</dbReference>
<proteinExistence type="predicted"/>
<accession>K7LA06</accession>
<keyword evidence="1" id="KW-1133">Transmembrane helix</keyword>
<dbReference type="AlphaFoldDB" id="K7LA06"/>
<reference evidence="3" key="2">
    <citation type="submission" date="2018-02" db="UniProtKB">
        <authorList>
            <consortium name="EnsemblPlants"/>
        </authorList>
    </citation>
    <scope>IDENTIFICATION</scope>
    <source>
        <strain evidence="3">Williams 82</strain>
    </source>
</reference>
<dbReference type="Proteomes" id="UP000008827">
    <property type="component" value="Chromosome 8"/>
</dbReference>
<gene>
    <name evidence="2" type="ORF">GLYMA_08G310200</name>
</gene>
<dbReference type="Gramene" id="KRH46071">
    <property type="protein sequence ID" value="KRH46071"/>
    <property type="gene ID" value="GLYMA_08G310200"/>
</dbReference>
<evidence type="ECO:0000256" key="1">
    <source>
        <dbReference type="SAM" id="Phobius"/>
    </source>
</evidence>
<keyword evidence="1" id="KW-0812">Transmembrane</keyword>
<name>K7LA06_SOYBN</name>
<dbReference type="InParanoid" id="K7LA06"/>
<dbReference type="EMBL" id="CM000841">
    <property type="protein sequence ID" value="KRH46071.1"/>
    <property type="molecule type" value="Genomic_DNA"/>
</dbReference>
<dbReference type="HOGENOM" id="CLU_3110285_0_0_1"/>
<feature type="transmembrane region" description="Helical" evidence="1">
    <location>
        <begin position="12"/>
        <end position="30"/>
    </location>
</feature>
<reference evidence="2" key="3">
    <citation type="submission" date="2018-07" db="EMBL/GenBank/DDBJ databases">
        <title>WGS assembly of Glycine max.</title>
        <authorList>
            <person name="Schmutz J."/>
            <person name="Cannon S."/>
            <person name="Schlueter J."/>
            <person name="Ma J."/>
            <person name="Mitros T."/>
            <person name="Nelson W."/>
            <person name="Hyten D."/>
            <person name="Song Q."/>
            <person name="Thelen J."/>
            <person name="Cheng J."/>
            <person name="Xu D."/>
            <person name="Hellsten U."/>
            <person name="May G."/>
            <person name="Yu Y."/>
            <person name="Sakurai T."/>
            <person name="Umezawa T."/>
            <person name="Bhattacharyya M."/>
            <person name="Sandhu D."/>
            <person name="Valliyodan B."/>
            <person name="Lindquist E."/>
            <person name="Peto M."/>
            <person name="Grant D."/>
            <person name="Shu S."/>
            <person name="Goodstein D."/>
            <person name="Barry K."/>
            <person name="Futrell-Griggs M."/>
            <person name="Abernathy B."/>
            <person name="Du J."/>
            <person name="Tian Z."/>
            <person name="Zhu L."/>
            <person name="Gill N."/>
            <person name="Joshi T."/>
            <person name="Libault M."/>
            <person name="Sethuraman A."/>
            <person name="Zhang X."/>
            <person name="Shinozaki K."/>
            <person name="Nguyen H."/>
            <person name="Wing R."/>
            <person name="Cregan P."/>
            <person name="Specht J."/>
            <person name="Grimwood J."/>
            <person name="Rokhsar D."/>
            <person name="Stacey G."/>
            <person name="Shoemaker R."/>
            <person name="Jackson S."/>
        </authorList>
    </citation>
    <scope>NUCLEOTIDE SEQUENCE</scope>
    <source>
        <tissue evidence="2">Callus</tissue>
    </source>
</reference>
<protein>
    <submittedName>
        <fullName evidence="2 3">Uncharacterized protein</fullName>
    </submittedName>
</protein>